<evidence type="ECO:0000313" key="11">
    <source>
        <dbReference type="EMBL" id="MDP9830567.1"/>
    </source>
</evidence>
<evidence type="ECO:0000256" key="2">
    <source>
        <dbReference type="ARBA" id="ARBA00004664"/>
    </source>
</evidence>
<accession>A0ABT9PDK5</accession>
<keyword evidence="7 9" id="KW-0057">Aromatic amino acid biosynthesis</keyword>
<dbReference type="EC" id="5.3.1.24" evidence="3 9"/>
<keyword evidence="12" id="KW-1185">Reference proteome</keyword>
<evidence type="ECO:0000256" key="4">
    <source>
        <dbReference type="ARBA" id="ARBA00022272"/>
    </source>
</evidence>
<comment type="catalytic activity">
    <reaction evidence="1 9">
        <text>N-(5-phospho-beta-D-ribosyl)anthranilate = 1-(2-carboxyphenylamino)-1-deoxy-D-ribulose 5-phosphate</text>
        <dbReference type="Rhea" id="RHEA:21540"/>
        <dbReference type="ChEBI" id="CHEBI:18277"/>
        <dbReference type="ChEBI" id="CHEBI:58613"/>
        <dbReference type="EC" id="5.3.1.24"/>
    </reaction>
</comment>
<keyword evidence="6 9" id="KW-0822">Tryptophan biosynthesis</keyword>
<keyword evidence="5 9" id="KW-0028">Amino-acid biosynthesis</keyword>
<reference evidence="11 12" key="1">
    <citation type="submission" date="2023-07" db="EMBL/GenBank/DDBJ databases">
        <title>Sequencing the genomes of 1000 actinobacteria strains.</title>
        <authorList>
            <person name="Klenk H.-P."/>
        </authorList>
    </citation>
    <scope>NUCLEOTIDE SEQUENCE [LARGE SCALE GENOMIC DNA]</scope>
    <source>
        <strain evidence="11 12">DSM 44388</strain>
    </source>
</reference>
<dbReference type="PANTHER" id="PTHR42894:SF1">
    <property type="entry name" value="N-(5'-PHOSPHORIBOSYL)ANTHRANILATE ISOMERASE"/>
    <property type="match status" value="1"/>
</dbReference>
<dbReference type="Pfam" id="PF00697">
    <property type="entry name" value="PRAI"/>
    <property type="match status" value="1"/>
</dbReference>
<protein>
    <recommendedName>
        <fullName evidence="4 9">N-(5'-phosphoribosyl)anthranilate isomerase</fullName>
        <shortName evidence="9">PRAI</shortName>
        <ecNumber evidence="3 9">5.3.1.24</ecNumber>
    </recommendedName>
</protein>
<dbReference type="InterPro" id="IPR044643">
    <property type="entry name" value="TrpF_fam"/>
</dbReference>
<evidence type="ECO:0000256" key="3">
    <source>
        <dbReference type="ARBA" id="ARBA00012572"/>
    </source>
</evidence>
<comment type="similarity">
    <text evidence="9">Belongs to the TrpF family.</text>
</comment>
<dbReference type="RefSeq" id="WP_307249633.1">
    <property type="nucleotide sequence ID" value="NZ_JAUSQZ010000001.1"/>
</dbReference>
<keyword evidence="8 9" id="KW-0413">Isomerase</keyword>
<dbReference type="PANTHER" id="PTHR42894">
    <property type="entry name" value="N-(5'-PHOSPHORIBOSYL)ANTHRANILATE ISOMERASE"/>
    <property type="match status" value="1"/>
</dbReference>
<gene>
    <name evidence="9" type="primary">trpF</name>
    <name evidence="11" type="ORF">J2S57_006316</name>
</gene>
<feature type="domain" description="N-(5'phosphoribosyl) anthranilate isomerase (PRAI)" evidence="10">
    <location>
        <begin position="3"/>
        <end position="196"/>
    </location>
</feature>
<dbReference type="InterPro" id="IPR013785">
    <property type="entry name" value="Aldolase_TIM"/>
</dbReference>
<proteinExistence type="inferred from homology"/>
<comment type="caution">
    <text evidence="11">The sequence shown here is derived from an EMBL/GenBank/DDBJ whole genome shotgun (WGS) entry which is preliminary data.</text>
</comment>
<dbReference type="InterPro" id="IPR011060">
    <property type="entry name" value="RibuloseP-bd_barrel"/>
</dbReference>
<organism evidence="11 12">
    <name type="scientific">Kineosporia succinea</name>
    <dbReference type="NCBI Taxonomy" id="84632"/>
    <lineage>
        <taxon>Bacteria</taxon>
        <taxon>Bacillati</taxon>
        <taxon>Actinomycetota</taxon>
        <taxon>Actinomycetes</taxon>
        <taxon>Kineosporiales</taxon>
        <taxon>Kineosporiaceae</taxon>
        <taxon>Kineosporia</taxon>
    </lineage>
</organism>
<name>A0ABT9PDK5_9ACTN</name>
<evidence type="ECO:0000259" key="10">
    <source>
        <dbReference type="Pfam" id="PF00697"/>
    </source>
</evidence>
<evidence type="ECO:0000256" key="9">
    <source>
        <dbReference type="HAMAP-Rule" id="MF_00135"/>
    </source>
</evidence>
<evidence type="ECO:0000313" key="12">
    <source>
        <dbReference type="Proteomes" id="UP001235712"/>
    </source>
</evidence>
<evidence type="ECO:0000256" key="6">
    <source>
        <dbReference type="ARBA" id="ARBA00022822"/>
    </source>
</evidence>
<dbReference type="Gene3D" id="3.20.20.70">
    <property type="entry name" value="Aldolase class I"/>
    <property type="match status" value="1"/>
</dbReference>
<dbReference type="HAMAP" id="MF_00135">
    <property type="entry name" value="PRAI"/>
    <property type="match status" value="1"/>
</dbReference>
<dbReference type="InterPro" id="IPR001240">
    <property type="entry name" value="PRAI_dom"/>
</dbReference>
<evidence type="ECO:0000256" key="5">
    <source>
        <dbReference type="ARBA" id="ARBA00022605"/>
    </source>
</evidence>
<comment type="pathway">
    <text evidence="2 9">Amino-acid biosynthesis; L-tryptophan biosynthesis; L-tryptophan from chorismate: step 3/5.</text>
</comment>
<evidence type="ECO:0000256" key="8">
    <source>
        <dbReference type="ARBA" id="ARBA00023235"/>
    </source>
</evidence>
<dbReference type="CDD" id="cd00405">
    <property type="entry name" value="PRAI"/>
    <property type="match status" value="1"/>
</dbReference>
<dbReference type="EMBL" id="JAUSQZ010000001">
    <property type="protein sequence ID" value="MDP9830567.1"/>
    <property type="molecule type" value="Genomic_DNA"/>
</dbReference>
<dbReference type="SUPFAM" id="SSF51366">
    <property type="entry name" value="Ribulose-phoshate binding barrel"/>
    <property type="match status" value="1"/>
</dbReference>
<dbReference type="Proteomes" id="UP001235712">
    <property type="component" value="Unassembled WGS sequence"/>
</dbReference>
<evidence type="ECO:0000256" key="1">
    <source>
        <dbReference type="ARBA" id="ARBA00001164"/>
    </source>
</evidence>
<sequence length="201" mass="21134">MFVKICGLRDIEAARVAVEAGADAIGFVYHPASPRHVGPEQIRSMVGALGDVPVETVLVVRGREIGEVLDVARAGGVRTIQFHGGEPDSDLLAAAEAGFGVIRARSLAEHLAEHDAEPATGARLMLDAPEPGAGRLMHVPDRAQLPGTPWILAGGLNPGNVRAQIENLHPHGVDVSSGVESARGVKDHEKIRQFVAAVRTP</sequence>
<dbReference type="GO" id="GO:0004640">
    <property type="term" value="F:phosphoribosylanthranilate isomerase activity"/>
    <property type="evidence" value="ECO:0007669"/>
    <property type="project" value="UniProtKB-EC"/>
</dbReference>
<evidence type="ECO:0000256" key="7">
    <source>
        <dbReference type="ARBA" id="ARBA00023141"/>
    </source>
</evidence>